<keyword evidence="1" id="KW-0418">Kinase</keyword>
<dbReference type="PANTHER" id="PTHR43190">
    <property type="entry name" value="N-ACETYL-D-GLUCOSAMINE KINASE"/>
    <property type="match status" value="1"/>
</dbReference>
<protein>
    <submittedName>
        <fullName evidence="1">N-acetylglucosamine kinase-like BadF-type ATPase</fullName>
    </submittedName>
</protein>
<dbReference type="Proteomes" id="UP000537126">
    <property type="component" value="Unassembled WGS sequence"/>
</dbReference>
<gene>
    <name evidence="1" type="ORF">FHS56_002428</name>
</gene>
<accession>A0A846MTB3</accession>
<proteinExistence type="predicted"/>
<dbReference type="InterPro" id="IPR052519">
    <property type="entry name" value="Euk-type_GlcNAc_Kinase"/>
</dbReference>
<name>A0A846MTB3_9BACT</name>
<dbReference type="CDD" id="cd24079">
    <property type="entry name" value="ASKHA_NBD_PG1100-like"/>
    <property type="match status" value="1"/>
</dbReference>
<keyword evidence="1" id="KW-0808">Transferase</keyword>
<dbReference type="RefSeq" id="WP_166921118.1">
    <property type="nucleotide sequence ID" value="NZ_JAASRN010000009.1"/>
</dbReference>
<comment type="caution">
    <text evidence="1">The sequence shown here is derived from an EMBL/GenBank/DDBJ whole genome shotgun (WGS) entry which is preliminary data.</text>
</comment>
<dbReference type="EMBL" id="JAASRN010000009">
    <property type="protein sequence ID" value="NIK74894.1"/>
    <property type="molecule type" value="Genomic_DNA"/>
</dbReference>
<organism evidence="1 2">
    <name type="scientific">Thermonema lapsum</name>
    <dbReference type="NCBI Taxonomy" id="28195"/>
    <lineage>
        <taxon>Bacteria</taxon>
        <taxon>Pseudomonadati</taxon>
        <taxon>Bacteroidota</taxon>
        <taxon>Cytophagia</taxon>
        <taxon>Cytophagales</taxon>
        <taxon>Thermonemataceae</taxon>
        <taxon>Thermonema</taxon>
    </lineage>
</organism>
<dbReference type="AlphaFoldDB" id="A0A846MTB3"/>
<sequence>MAILIADSGGTKTDWVYVHDAQQIKIKTPGLHPFYMDSTAMQQTIEATLLPALEPLPSPAAIFFYGAGCSSQEKKLQVTKALAAAFPKAHIEVEHDMLGAARALWGHRQGIAAILGTGANVCFYDGQFITNNPPSLGFWLGDEGSGAYLGREWVKHYLHGMLPNALQEAFRMQYALRLDDVLQAAYHSAYPNRYFAQFVPFLKEYCTDEYVVAFLRHAFDLFFERYLCKIEDYYLYPAAFTGSVAFHFQEPLLASAQSFDVQVVRIEQSPLSGLLKYHGVV</sequence>
<dbReference type="InterPro" id="IPR043129">
    <property type="entry name" value="ATPase_NBD"/>
</dbReference>
<dbReference type="SUPFAM" id="SSF53067">
    <property type="entry name" value="Actin-like ATPase domain"/>
    <property type="match status" value="2"/>
</dbReference>
<dbReference type="GO" id="GO:0016301">
    <property type="term" value="F:kinase activity"/>
    <property type="evidence" value="ECO:0007669"/>
    <property type="project" value="UniProtKB-KW"/>
</dbReference>
<reference evidence="1 2" key="1">
    <citation type="submission" date="2020-03" db="EMBL/GenBank/DDBJ databases">
        <title>Genomic Encyclopedia of Type Strains, Phase IV (KMG-IV): sequencing the most valuable type-strain genomes for metagenomic binning, comparative biology and taxonomic classification.</title>
        <authorList>
            <person name="Goeker M."/>
        </authorList>
    </citation>
    <scope>NUCLEOTIDE SEQUENCE [LARGE SCALE GENOMIC DNA]</scope>
    <source>
        <strain evidence="1 2">DSM 5718</strain>
    </source>
</reference>
<evidence type="ECO:0000313" key="1">
    <source>
        <dbReference type="EMBL" id="NIK74894.1"/>
    </source>
</evidence>
<evidence type="ECO:0000313" key="2">
    <source>
        <dbReference type="Proteomes" id="UP000537126"/>
    </source>
</evidence>
<dbReference type="Gene3D" id="1.10.720.160">
    <property type="match status" value="1"/>
</dbReference>
<dbReference type="PANTHER" id="PTHR43190:SF3">
    <property type="entry name" value="N-ACETYL-D-GLUCOSAMINE KINASE"/>
    <property type="match status" value="1"/>
</dbReference>
<keyword evidence="2" id="KW-1185">Reference proteome</keyword>
<dbReference type="Gene3D" id="3.30.420.40">
    <property type="match status" value="2"/>
</dbReference>